<evidence type="ECO:0000313" key="2">
    <source>
        <dbReference type="Proteomes" id="UP000283469"/>
    </source>
</evidence>
<evidence type="ECO:0000313" key="1">
    <source>
        <dbReference type="EMBL" id="RJG55806.1"/>
    </source>
</evidence>
<comment type="caution">
    <text evidence="1">The sequence shown here is derived from an EMBL/GenBank/DDBJ whole genome shotgun (WGS) entry which is preliminary data.</text>
</comment>
<name>A0A418YUK5_9SPHN</name>
<dbReference type="Proteomes" id="UP000283469">
    <property type="component" value="Unassembled WGS sequence"/>
</dbReference>
<proteinExistence type="predicted"/>
<protein>
    <submittedName>
        <fullName evidence="1">Uncharacterized protein</fullName>
    </submittedName>
</protein>
<keyword evidence="2" id="KW-1185">Reference proteome</keyword>
<accession>A0A418YUK5</accession>
<organism evidence="1 2">
    <name type="scientific">Sphingobium terrigena</name>
    <dbReference type="NCBI Taxonomy" id="2304063"/>
    <lineage>
        <taxon>Bacteria</taxon>
        <taxon>Pseudomonadati</taxon>
        <taxon>Pseudomonadota</taxon>
        <taxon>Alphaproteobacteria</taxon>
        <taxon>Sphingomonadales</taxon>
        <taxon>Sphingomonadaceae</taxon>
        <taxon>Sphingobium</taxon>
    </lineage>
</organism>
<dbReference type="AlphaFoldDB" id="A0A418YUK5"/>
<reference evidence="1 2" key="1">
    <citation type="submission" date="2018-08" db="EMBL/GenBank/DDBJ databases">
        <title>Sphingobium sp. EO9.</title>
        <authorList>
            <person name="Park Y."/>
            <person name="Kim K.H."/>
            <person name="Jeon C.O."/>
        </authorList>
    </citation>
    <scope>NUCLEOTIDE SEQUENCE [LARGE SCALE GENOMIC DNA]</scope>
    <source>
        <strain evidence="1 2">EO9</strain>
    </source>
</reference>
<dbReference type="EMBL" id="QVRA01000005">
    <property type="protein sequence ID" value="RJG55806.1"/>
    <property type="molecule type" value="Genomic_DNA"/>
</dbReference>
<sequence length="59" mass="6372">MVAVSQASRAERGGREVSILPCKGRWLAAGQTEGCHAIDRVTPLHHRFAAVPLPLQGRI</sequence>
<gene>
    <name evidence="1" type="ORF">D0Z70_07100</name>
</gene>
<dbReference type="OrthoDB" id="7478591at2"/>